<evidence type="ECO:0000256" key="3">
    <source>
        <dbReference type="ARBA" id="ARBA00023052"/>
    </source>
</evidence>
<dbReference type="Gene3D" id="3.40.50.970">
    <property type="match status" value="1"/>
</dbReference>
<keyword evidence="3" id="KW-0786">Thiamine pyrophosphate</keyword>
<comment type="similarity">
    <text evidence="2">Belongs to the transketolase family.</text>
</comment>
<dbReference type="InterPro" id="IPR005474">
    <property type="entry name" value="Transketolase_N"/>
</dbReference>
<dbReference type="EMBL" id="LAZR01017022">
    <property type="protein sequence ID" value="KKM02110.1"/>
    <property type="molecule type" value="Genomic_DNA"/>
</dbReference>
<dbReference type="AlphaFoldDB" id="A0A0F9GTF7"/>
<evidence type="ECO:0000256" key="1">
    <source>
        <dbReference type="ARBA" id="ARBA00001964"/>
    </source>
</evidence>
<dbReference type="PANTHER" id="PTHR47514:SF1">
    <property type="entry name" value="TRANSKETOLASE N-TERMINAL SECTION-RELATED"/>
    <property type="match status" value="1"/>
</dbReference>
<dbReference type="InterPro" id="IPR029061">
    <property type="entry name" value="THDP-binding"/>
</dbReference>
<comment type="cofactor">
    <cofactor evidence="1">
        <name>thiamine diphosphate</name>
        <dbReference type="ChEBI" id="CHEBI:58937"/>
    </cofactor>
</comment>
<proteinExistence type="inferred from homology"/>
<evidence type="ECO:0000259" key="4">
    <source>
        <dbReference type="Pfam" id="PF00456"/>
    </source>
</evidence>
<feature type="domain" description="Transketolase N-terminal" evidence="4">
    <location>
        <begin position="9"/>
        <end position="137"/>
    </location>
</feature>
<name>A0A0F9GTF7_9ZZZZ</name>
<accession>A0A0F9GTF7</accession>
<feature type="non-terminal residue" evidence="5">
    <location>
        <position position="1"/>
    </location>
</feature>
<protein>
    <recommendedName>
        <fullName evidence="4">Transketolase N-terminal domain-containing protein</fullName>
    </recommendedName>
</protein>
<dbReference type="SUPFAM" id="SSF52518">
    <property type="entry name" value="Thiamin diphosphate-binding fold (THDP-binding)"/>
    <property type="match status" value="1"/>
</dbReference>
<reference evidence="5" key="1">
    <citation type="journal article" date="2015" name="Nature">
        <title>Complex archaea that bridge the gap between prokaryotes and eukaryotes.</title>
        <authorList>
            <person name="Spang A."/>
            <person name="Saw J.H."/>
            <person name="Jorgensen S.L."/>
            <person name="Zaremba-Niedzwiedzka K."/>
            <person name="Martijn J."/>
            <person name="Lind A.E."/>
            <person name="van Eijk R."/>
            <person name="Schleper C."/>
            <person name="Guy L."/>
            <person name="Ettema T.J."/>
        </authorList>
    </citation>
    <scope>NUCLEOTIDE SEQUENCE</scope>
</reference>
<evidence type="ECO:0000313" key="5">
    <source>
        <dbReference type="EMBL" id="KKM02110.1"/>
    </source>
</evidence>
<sequence length="143" mass="15762">ALASRMDGSKSRVYVLIGDGEMQSGQIFEASICAPHYKLDNLVAILDYNKIQLLGPVSQIMGIEPVAEKWKARGWEVIEIDGHNMSEIDEALEKTEEVKGKPSIIIAHTVKGKGVSFMENTAKWHGGAPTEEELKIALEELKD</sequence>
<comment type="caution">
    <text evidence="5">The sequence shown here is derived from an EMBL/GenBank/DDBJ whole genome shotgun (WGS) entry which is preliminary data.</text>
</comment>
<dbReference type="PANTHER" id="PTHR47514">
    <property type="entry name" value="TRANSKETOLASE N-TERMINAL SECTION-RELATED"/>
    <property type="match status" value="1"/>
</dbReference>
<dbReference type="Pfam" id="PF00456">
    <property type="entry name" value="Transketolase_N"/>
    <property type="match status" value="1"/>
</dbReference>
<organism evidence="5">
    <name type="scientific">marine sediment metagenome</name>
    <dbReference type="NCBI Taxonomy" id="412755"/>
    <lineage>
        <taxon>unclassified sequences</taxon>
        <taxon>metagenomes</taxon>
        <taxon>ecological metagenomes</taxon>
    </lineage>
</organism>
<gene>
    <name evidence="5" type="ORF">LCGC14_1787740</name>
</gene>
<evidence type="ECO:0000256" key="2">
    <source>
        <dbReference type="ARBA" id="ARBA00007131"/>
    </source>
</evidence>